<proteinExistence type="predicted"/>
<organism evidence="1 2">
    <name type="scientific">Ataeniobius toweri</name>
    <dbReference type="NCBI Taxonomy" id="208326"/>
    <lineage>
        <taxon>Eukaryota</taxon>
        <taxon>Metazoa</taxon>
        <taxon>Chordata</taxon>
        <taxon>Craniata</taxon>
        <taxon>Vertebrata</taxon>
        <taxon>Euteleostomi</taxon>
        <taxon>Actinopterygii</taxon>
        <taxon>Neopterygii</taxon>
        <taxon>Teleostei</taxon>
        <taxon>Neoteleostei</taxon>
        <taxon>Acanthomorphata</taxon>
        <taxon>Ovalentaria</taxon>
        <taxon>Atherinomorphae</taxon>
        <taxon>Cyprinodontiformes</taxon>
        <taxon>Goodeidae</taxon>
        <taxon>Ataeniobius</taxon>
    </lineage>
</organism>
<accession>A0ABU7CGA9</accession>
<evidence type="ECO:0000313" key="1">
    <source>
        <dbReference type="EMBL" id="MED6261682.1"/>
    </source>
</evidence>
<dbReference type="EMBL" id="JAHUTI010090519">
    <property type="protein sequence ID" value="MED6261682.1"/>
    <property type="molecule type" value="Genomic_DNA"/>
</dbReference>
<dbReference type="Proteomes" id="UP001345963">
    <property type="component" value="Unassembled WGS sequence"/>
</dbReference>
<gene>
    <name evidence="1" type="ORF">ATANTOWER_008455</name>
</gene>
<reference evidence="1 2" key="1">
    <citation type="submission" date="2021-07" db="EMBL/GenBank/DDBJ databases">
        <authorList>
            <person name="Palmer J.M."/>
        </authorList>
    </citation>
    <scope>NUCLEOTIDE SEQUENCE [LARGE SCALE GENOMIC DNA]</scope>
    <source>
        <strain evidence="1 2">AT_MEX2019</strain>
        <tissue evidence="1">Muscle</tissue>
    </source>
</reference>
<comment type="caution">
    <text evidence="1">The sequence shown here is derived from an EMBL/GenBank/DDBJ whole genome shotgun (WGS) entry which is preliminary data.</text>
</comment>
<protein>
    <submittedName>
        <fullName evidence="1">Uncharacterized protein</fullName>
    </submittedName>
</protein>
<name>A0ABU7CGA9_9TELE</name>
<sequence>MFRVVVQLEGETPPQSQVFCSLQHIFFHYLHSSSHQLTKSEHLPPLPLNGLWLTLNWTFFFFLSSSQNGMTISCPVNRFSQLRYECLQLPLRITKALLALQVCHTLPVFR</sequence>
<keyword evidence="2" id="KW-1185">Reference proteome</keyword>
<evidence type="ECO:0000313" key="2">
    <source>
        <dbReference type="Proteomes" id="UP001345963"/>
    </source>
</evidence>